<feature type="transmembrane region" description="Helical" evidence="6">
    <location>
        <begin position="186"/>
        <end position="205"/>
    </location>
</feature>
<evidence type="ECO:0000256" key="6">
    <source>
        <dbReference type="SAM" id="Phobius"/>
    </source>
</evidence>
<comment type="caution">
    <text evidence="7">The sequence shown here is derived from an EMBL/GenBank/DDBJ whole genome shotgun (WGS) entry which is preliminary data.</text>
</comment>
<evidence type="ECO:0000256" key="3">
    <source>
        <dbReference type="ARBA" id="ARBA00022692"/>
    </source>
</evidence>
<sequence length="213" mass="22328">MATISILLAIMIAIGIGAMSPGPSFVLVSRISVANSRLHGLAAAVGMGIGGAFFAVLALAGLVALLERVEWLYLVLKCAGGLYLVYLGIAIWRGARKPMSVGPSDGRFALSVLRAFFLGVVTQVSNPKTAVVYASIFAALMPQEPPLALILALPPVIFLIEAGWYAVVAIAFSAPRSQRAYLSGKLWVDRLAAAVIGALGVRLIGESLALLRR</sequence>
<feature type="transmembrane region" description="Helical" evidence="6">
    <location>
        <begin position="71"/>
        <end position="92"/>
    </location>
</feature>
<comment type="subcellular location">
    <subcellularLocation>
        <location evidence="1">Cell membrane</location>
        <topology evidence="1">Multi-pass membrane protein</topology>
    </subcellularLocation>
</comment>
<dbReference type="InterPro" id="IPR001123">
    <property type="entry name" value="LeuE-type"/>
</dbReference>
<proteinExistence type="predicted"/>
<evidence type="ECO:0000256" key="5">
    <source>
        <dbReference type="ARBA" id="ARBA00023136"/>
    </source>
</evidence>
<dbReference type="Pfam" id="PF01810">
    <property type="entry name" value="LysE"/>
    <property type="match status" value="1"/>
</dbReference>
<evidence type="ECO:0000313" key="7">
    <source>
        <dbReference type="EMBL" id="THV33844.1"/>
    </source>
</evidence>
<dbReference type="RefSeq" id="WP_136542452.1">
    <property type="nucleotide sequence ID" value="NZ_STGU01000010.1"/>
</dbReference>
<feature type="transmembrane region" description="Helical" evidence="6">
    <location>
        <begin position="40"/>
        <end position="65"/>
    </location>
</feature>
<dbReference type="Proteomes" id="UP000307378">
    <property type="component" value="Unassembled WGS sequence"/>
</dbReference>
<feature type="transmembrane region" description="Helical" evidence="6">
    <location>
        <begin position="6"/>
        <end position="28"/>
    </location>
</feature>
<feature type="transmembrane region" description="Helical" evidence="6">
    <location>
        <begin position="113"/>
        <end position="141"/>
    </location>
</feature>
<evidence type="ECO:0000256" key="2">
    <source>
        <dbReference type="ARBA" id="ARBA00022475"/>
    </source>
</evidence>
<dbReference type="EMBL" id="STGU01000010">
    <property type="protein sequence ID" value="THV33844.1"/>
    <property type="molecule type" value="Genomic_DNA"/>
</dbReference>
<keyword evidence="4 6" id="KW-1133">Transmembrane helix</keyword>
<evidence type="ECO:0000256" key="4">
    <source>
        <dbReference type="ARBA" id="ARBA00022989"/>
    </source>
</evidence>
<dbReference type="AlphaFoldDB" id="A0A4S8Q179"/>
<dbReference type="GO" id="GO:0005886">
    <property type="term" value="C:plasma membrane"/>
    <property type="evidence" value="ECO:0007669"/>
    <property type="project" value="UniProtKB-SubCell"/>
</dbReference>
<name>A0A4S8Q179_9HYPH</name>
<dbReference type="PANTHER" id="PTHR30086">
    <property type="entry name" value="ARGININE EXPORTER PROTEIN ARGO"/>
    <property type="match status" value="1"/>
</dbReference>
<accession>A0A4S8Q179</accession>
<gene>
    <name evidence="7" type="ORF">FAA86_17645</name>
</gene>
<reference evidence="7 8" key="1">
    <citation type="submission" date="2019-04" db="EMBL/GenBank/DDBJ databases">
        <title>genome sequence of strain W3.</title>
        <authorList>
            <person name="Gao J."/>
            <person name="Sun J."/>
        </authorList>
    </citation>
    <scope>NUCLEOTIDE SEQUENCE [LARGE SCALE GENOMIC DNA]</scope>
    <source>
        <strain evidence="7 8">W3</strain>
    </source>
</reference>
<dbReference type="GO" id="GO:0015171">
    <property type="term" value="F:amino acid transmembrane transporter activity"/>
    <property type="evidence" value="ECO:0007669"/>
    <property type="project" value="TreeGrafter"/>
</dbReference>
<evidence type="ECO:0000313" key="8">
    <source>
        <dbReference type="Proteomes" id="UP000307378"/>
    </source>
</evidence>
<keyword evidence="3 6" id="KW-0812">Transmembrane</keyword>
<evidence type="ECO:0000256" key="1">
    <source>
        <dbReference type="ARBA" id="ARBA00004651"/>
    </source>
</evidence>
<protein>
    <submittedName>
        <fullName evidence="7">LysE family translocator</fullName>
    </submittedName>
</protein>
<keyword evidence="5 6" id="KW-0472">Membrane</keyword>
<dbReference type="PANTHER" id="PTHR30086:SF19">
    <property type="entry name" value="THREONINE EFFLUX PROTEIN"/>
    <property type="match status" value="1"/>
</dbReference>
<keyword evidence="2" id="KW-1003">Cell membrane</keyword>
<organism evidence="7 8">
    <name type="scientific">Rhizobium rosettiformans W3</name>
    <dbReference type="NCBI Taxonomy" id="538378"/>
    <lineage>
        <taxon>Bacteria</taxon>
        <taxon>Pseudomonadati</taxon>
        <taxon>Pseudomonadota</taxon>
        <taxon>Alphaproteobacteria</taxon>
        <taxon>Hyphomicrobiales</taxon>
        <taxon>Rhizobiaceae</taxon>
        <taxon>Rhizobium/Agrobacterium group</taxon>
        <taxon>Rhizobium</taxon>
    </lineage>
</organism>
<feature type="transmembrane region" description="Helical" evidence="6">
    <location>
        <begin position="147"/>
        <end position="174"/>
    </location>
</feature>